<accession>A0A3M7R6Z8</accession>
<evidence type="ECO:0000313" key="1">
    <source>
        <dbReference type="EMBL" id="RNA19164.1"/>
    </source>
</evidence>
<proteinExistence type="predicted"/>
<comment type="caution">
    <text evidence="1">The sequence shown here is derived from an EMBL/GenBank/DDBJ whole genome shotgun (WGS) entry which is preliminary data.</text>
</comment>
<dbReference type="AlphaFoldDB" id="A0A3M7R6Z8"/>
<organism evidence="1 2">
    <name type="scientific">Brachionus plicatilis</name>
    <name type="common">Marine rotifer</name>
    <name type="synonym">Brachionus muelleri</name>
    <dbReference type="NCBI Taxonomy" id="10195"/>
    <lineage>
        <taxon>Eukaryota</taxon>
        <taxon>Metazoa</taxon>
        <taxon>Spiralia</taxon>
        <taxon>Gnathifera</taxon>
        <taxon>Rotifera</taxon>
        <taxon>Eurotatoria</taxon>
        <taxon>Monogononta</taxon>
        <taxon>Pseudotrocha</taxon>
        <taxon>Ploima</taxon>
        <taxon>Brachionidae</taxon>
        <taxon>Brachionus</taxon>
    </lineage>
</organism>
<gene>
    <name evidence="1" type="ORF">BpHYR1_020400</name>
</gene>
<keyword evidence="2" id="KW-1185">Reference proteome</keyword>
<dbReference type="EMBL" id="REGN01004092">
    <property type="protein sequence ID" value="RNA19164.1"/>
    <property type="molecule type" value="Genomic_DNA"/>
</dbReference>
<protein>
    <submittedName>
        <fullName evidence="1">Uncharacterized protein</fullName>
    </submittedName>
</protein>
<evidence type="ECO:0000313" key="2">
    <source>
        <dbReference type="Proteomes" id="UP000276133"/>
    </source>
</evidence>
<sequence length="72" mass="8804">MQFMLKANFKNSYILRLHLLVRKKSLEKFDENLKISYKTRTCSKQRASFLSCRIHLRRENSVRIIYSNRMCF</sequence>
<reference evidence="1 2" key="1">
    <citation type="journal article" date="2018" name="Sci. Rep.">
        <title>Genomic signatures of local adaptation to the degree of environmental predictability in rotifers.</title>
        <authorList>
            <person name="Franch-Gras L."/>
            <person name="Hahn C."/>
            <person name="Garcia-Roger E.M."/>
            <person name="Carmona M.J."/>
            <person name="Serra M."/>
            <person name="Gomez A."/>
        </authorList>
    </citation>
    <scope>NUCLEOTIDE SEQUENCE [LARGE SCALE GENOMIC DNA]</scope>
    <source>
        <strain evidence="1">HYR1</strain>
    </source>
</reference>
<name>A0A3M7R6Z8_BRAPC</name>
<dbReference type="Proteomes" id="UP000276133">
    <property type="component" value="Unassembled WGS sequence"/>
</dbReference>